<reference evidence="6" key="1">
    <citation type="submission" date="2022-12" db="EMBL/GenBank/DDBJ databases">
        <title>Gycomyces niveus sp.nov., a novel actinomycete isolated from soil in Shouguang.</title>
        <authorList>
            <person name="Yang X."/>
        </authorList>
    </citation>
    <scope>NUCLEOTIDE SEQUENCE</scope>
    <source>
        <strain evidence="6">DSM 44724</strain>
    </source>
</reference>
<accession>A0A9X3PHE6</accession>
<organism evidence="6 8">
    <name type="scientific">Glycomyces lechevalierae</name>
    <dbReference type="NCBI Taxonomy" id="256034"/>
    <lineage>
        <taxon>Bacteria</taxon>
        <taxon>Bacillati</taxon>
        <taxon>Actinomycetota</taxon>
        <taxon>Actinomycetes</taxon>
        <taxon>Glycomycetales</taxon>
        <taxon>Glycomycetaceae</taxon>
        <taxon>Glycomyces</taxon>
    </lineage>
</organism>
<dbReference type="InterPro" id="IPR003829">
    <property type="entry name" value="Pirin_N_dom"/>
</dbReference>
<feature type="domain" description="Pirin N-terminal" evidence="4">
    <location>
        <begin position="40"/>
        <end position="136"/>
    </location>
</feature>
<evidence type="ECO:0000256" key="1">
    <source>
        <dbReference type="ARBA" id="ARBA00008416"/>
    </source>
</evidence>
<dbReference type="Pfam" id="PF05726">
    <property type="entry name" value="Pirin_C"/>
    <property type="match status" value="1"/>
</dbReference>
<dbReference type="InterPro" id="IPR011051">
    <property type="entry name" value="RmlC_Cupin_sf"/>
</dbReference>
<dbReference type="PANTHER" id="PTHR13903">
    <property type="entry name" value="PIRIN-RELATED"/>
    <property type="match status" value="1"/>
</dbReference>
<dbReference type="Pfam" id="PF02678">
    <property type="entry name" value="Pirin"/>
    <property type="match status" value="1"/>
</dbReference>
<evidence type="ECO:0000313" key="8">
    <source>
        <dbReference type="Proteomes" id="UP001145799"/>
    </source>
</evidence>
<dbReference type="Proteomes" id="UP001145799">
    <property type="component" value="Unassembled WGS sequence"/>
</dbReference>
<evidence type="ECO:0000313" key="9">
    <source>
        <dbReference type="Proteomes" id="UP001183604"/>
    </source>
</evidence>
<dbReference type="RefSeq" id="WP_270119955.1">
    <property type="nucleotide sequence ID" value="NZ_BAAAOM010000001.1"/>
</dbReference>
<evidence type="ECO:0000256" key="2">
    <source>
        <dbReference type="RuleBase" id="RU003457"/>
    </source>
</evidence>
<reference evidence="7 9" key="2">
    <citation type="submission" date="2023-07" db="EMBL/GenBank/DDBJ databases">
        <title>Sequencing the genomes of 1000 actinobacteria strains.</title>
        <authorList>
            <person name="Klenk H.-P."/>
        </authorList>
    </citation>
    <scope>NUCLEOTIDE SEQUENCE [LARGE SCALE GENOMIC DNA]</scope>
    <source>
        <strain evidence="7 9">DSM 44724</strain>
    </source>
</reference>
<evidence type="ECO:0000313" key="6">
    <source>
        <dbReference type="EMBL" id="MDA1383748.1"/>
    </source>
</evidence>
<dbReference type="PANTHER" id="PTHR13903:SF8">
    <property type="entry name" value="PIRIN"/>
    <property type="match status" value="1"/>
</dbReference>
<dbReference type="EMBL" id="JAVDYD010000001">
    <property type="protein sequence ID" value="MDR7341261.1"/>
    <property type="molecule type" value="Genomic_DNA"/>
</dbReference>
<evidence type="ECO:0000313" key="7">
    <source>
        <dbReference type="EMBL" id="MDR7341261.1"/>
    </source>
</evidence>
<proteinExistence type="inferred from homology"/>
<sequence length="350" mass="37322">MSNLEVRPAEAPCRSSDPAGPESTLLEARDVPLGGVRAMHVSRTLPQREIPTVGAWCFLDQFGPEHTDMQVLPHPHSGLQTVTWPIRGEIRHRDSLGSDVVLRPGQLNLMTSGPGIAHSEFSLGEAPLIEGLQLWVALPDGGNGITPSFEQHVKLPEFAIEGAQGIVALGELAGAASPATVFTPIVGAQITIAPGASPVLPLRPDFEHAVLVLAGALRVDGTPHERGPLLYLGTGRDELPLASEEGATVFLLGGEPFAEELVMWWNFVGRSHEDIVAARDAWEAPDQTRFGHVEGHDGRRIPAPPLPGGRLRPRGRRPIALSDGRTPLAVLAAARTARGVRCGSRPQWSG</sequence>
<keyword evidence="9" id="KW-1185">Reference proteome</keyword>
<evidence type="ECO:0000256" key="3">
    <source>
        <dbReference type="SAM" id="MobiDB-lite"/>
    </source>
</evidence>
<dbReference type="InterPro" id="IPR012093">
    <property type="entry name" value="Pirin"/>
</dbReference>
<comment type="similarity">
    <text evidence="1 2">Belongs to the pirin family.</text>
</comment>
<dbReference type="Gene3D" id="2.60.120.10">
    <property type="entry name" value="Jelly Rolls"/>
    <property type="match status" value="2"/>
</dbReference>
<dbReference type="AlphaFoldDB" id="A0A9X3PHE6"/>
<dbReference type="SUPFAM" id="SSF51182">
    <property type="entry name" value="RmlC-like cupins"/>
    <property type="match status" value="1"/>
</dbReference>
<dbReference type="CDD" id="cd02247">
    <property type="entry name" value="cupin_pirin_C"/>
    <property type="match status" value="1"/>
</dbReference>
<name>A0A9X3PHE6_9ACTN</name>
<feature type="region of interest" description="Disordered" evidence="3">
    <location>
        <begin position="1"/>
        <end position="24"/>
    </location>
</feature>
<dbReference type="InterPro" id="IPR014710">
    <property type="entry name" value="RmlC-like_jellyroll"/>
</dbReference>
<comment type="caution">
    <text evidence="6">The sequence shown here is derived from an EMBL/GenBank/DDBJ whole genome shotgun (WGS) entry which is preliminary data.</text>
</comment>
<evidence type="ECO:0000259" key="4">
    <source>
        <dbReference type="Pfam" id="PF02678"/>
    </source>
</evidence>
<protein>
    <submittedName>
        <fullName evidence="6">Pirin family protein</fullName>
    </submittedName>
    <submittedName>
        <fullName evidence="7">Redox-sensitive bicupin YhaK (Pirin superfamily)</fullName>
    </submittedName>
</protein>
<dbReference type="InterPro" id="IPR008778">
    <property type="entry name" value="Pirin_C_dom"/>
</dbReference>
<dbReference type="EMBL" id="JAPZVQ010000001">
    <property type="protein sequence ID" value="MDA1383748.1"/>
    <property type="molecule type" value="Genomic_DNA"/>
</dbReference>
<evidence type="ECO:0000259" key="5">
    <source>
        <dbReference type="Pfam" id="PF05726"/>
    </source>
</evidence>
<gene>
    <name evidence="7" type="ORF">J2S69_004980</name>
    <name evidence="6" type="ORF">O2L01_02030</name>
</gene>
<feature type="domain" description="Pirin C-terminal" evidence="5">
    <location>
        <begin position="189"/>
        <end position="284"/>
    </location>
</feature>
<dbReference type="Proteomes" id="UP001183604">
    <property type="component" value="Unassembled WGS sequence"/>
</dbReference>